<dbReference type="AlphaFoldDB" id="A0A8K0GD64"/>
<organism evidence="5 6">
    <name type="scientific">Ignelater luminosus</name>
    <name type="common">Cucubano</name>
    <name type="synonym">Pyrophorus luminosus</name>
    <dbReference type="NCBI Taxonomy" id="2038154"/>
    <lineage>
        <taxon>Eukaryota</taxon>
        <taxon>Metazoa</taxon>
        <taxon>Ecdysozoa</taxon>
        <taxon>Arthropoda</taxon>
        <taxon>Hexapoda</taxon>
        <taxon>Insecta</taxon>
        <taxon>Pterygota</taxon>
        <taxon>Neoptera</taxon>
        <taxon>Endopterygota</taxon>
        <taxon>Coleoptera</taxon>
        <taxon>Polyphaga</taxon>
        <taxon>Elateriformia</taxon>
        <taxon>Elateroidea</taxon>
        <taxon>Elateridae</taxon>
        <taxon>Agrypninae</taxon>
        <taxon>Pyrophorini</taxon>
        <taxon>Ignelater</taxon>
    </lineage>
</organism>
<name>A0A8K0GD64_IGNLU</name>
<proteinExistence type="predicted"/>
<accession>A0A8K0GD64</accession>
<comment type="caution">
    <text evidence="5">The sequence shown here is derived from an EMBL/GenBank/DDBJ whole genome shotgun (WGS) entry which is preliminary data.</text>
</comment>
<dbReference type="Gene3D" id="1.10.10.60">
    <property type="entry name" value="Homeodomain-like"/>
    <property type="match status" value="1"/>
</dbReference>
<dbReference type="Proteomes" id="UP000801492">
    <property type="component" value="Unassembled WGS sequence"/>
</dbReference>
<dbReference type="GO" id="GO:0005634">
    <property type="term" value="C:nucleus"/>
    <property type="evidence" value="ECO:0007669"/>
    <property type="project" value="UniProtKB-SubCell"/>
</dbReference>
<dbReference type="SUPFAM" id="SSF46689">
    <property type="entry name" value="Homeodomain-like"/>
    <property type="match status" value="1"/>
</dbReference>
<gene>
    <name evidence="5" type="ORF">ILUMI_11513</name>
</gene>
<dbReference type="GO" id="GO:0003677">
    <property type="term" value="F:DNA binding"/>
    <property type="evidence" value="ECO:0007669"/>
    <property type="project" value="InterPro"/>
</dbReference>
<evidence type="ECO:0000256" key="1">
    <source>
        <dbReference type="ARBA" id="ARBA00004123"/>
    </source>
</evidence>
<feature type="region of interest" description="Disordered" evidence="3">
    <location>
        <begin position="412"/>
        <end position="436"/>
    </location>
</feature>
<evidence type="ECO:0000313" key="5">
    <source>
        <dbReference type="EMBL" id="KAF2894661.1"/>
    </source>
</evidence>
<evidence type="ECO:0000256" key="2">
    <source>
        <dbReference type="SAM" id="Coils"/>
    </source>
</evidence>
<reference evidence="5" key="1">
    <citation type="submission" date="2019-08" db="EMBL/GenBank/DDBJ databases">
        <title>The genome of the North American firefly Photinus pyralis.</title>
        <authorList>
            <consortium name="Photinus pyralis genome working group"/>
            <person name="Fallon T.R."/>
            <person name="Sander Lower S.E."/>
            <person name="Weng J.-K."/>
        </authorList>
    </citation>
    <scope>NUCLEOTIDE SEQUENCE</scope>
    <source>
        <strain evidence="5">TRF0915ILg1</strain>
        <tissue evidence="5">Whole body</tissue>
    </source>
</reference>
<dbReference type="Pfam" id="PF05225">
    <property type="entry name" value="HTH_psq"/>
    <property type="match status" value="1"/>
</dbReference>
<keyword evidence="6" id="KW-1185">Reference proteome</keyword>
<feature type="coiled-coil region" evidence="2">
    <location>
        <begin position="135"/>
        <end position="162"/>
    </location>
</feature>
<evidence type="ECO:0000313" key="6">
    <source>
        <dbReference type="Proteomes" id="UP000801492"/>
    </source>
</evidence>
<dbReference type="InterPro" id="IPR009057">
    <property type="entry name" value="Homeodomain-like_sf"/>
</dbReference>
<feature type="domain" description="HTH psq-type" evidence="4">
    <location>
        <begin position="19"/>
        <end position="50"/>
    </location>
</feature>
<comment type="subcellular location">
    <subcellularLocation>
        <location evidence="1">Nucleus</location>
    </subcellularLocation>
</comment>
<sequence>MLKTCAPRERYSKNYDERDIEQAVEAIKKGLSKKQASKEYGIPRATFQFRLSNKFKKTGHGPPPILTQDEEELLKIDNIKENENEDFMKLYQIWKYFDESGKQKHKNEDRESISEEILNIEAMKLFIDDVHIEYIDECTETNENASLENESLNLKLKENRQQTKTKETETETEKAKLTNLVTVPEKSLLYDEERPNSKQFNEKVKILCDIQILPSSRTHVRNLLTVLDGETDKHCQSTLEEQGHKDCIAAIKDYRTISDTMCSVTVKEKFQKISINNQPTEGANIKAKEKCLQNTTTRIRANPKAYLETTYCGTELRKVRLEKAAKEMGLELNQNETKYMARHRVPEQVALLANSQRKRKASTAHDVATTVVVIADFVNPEILQSSSPALSVTDRNLVSKLPETIPIKAVKGSETESSAAEGHRRMCSQKKNFRHQ</sequence>
<dbReference type="EMBL" id="VTPC01006790">
    <property type="protein sequence ID" value="KAF2894661.1"/>
    <property type="molecule type" value="Genomic_DNA"/>
</dbReference>
<dbReference type="InterPro" id="IPR007889">
    <property type="entry name" value="HTH_Psq"/>
</dbReference>
<evidence type="ECO:0000256" key="3">
    <source>
        <dbReference type="SAM" id="MobiDB-lite"/>
    </source>
</evidence>
<feature type="compositionally biased region" description="Basic residues" evidence="3">
    <location>
        <begin position="425"/>
        <end position="436"/>
    </location>
</feature>
<dbReference type="OrthoDB" id="6756758at2759"/>
<protein>
    <recommendedName>
        <fullName evidence="4">HTH psq-type domain-containing protein</fullName>
    </recommendedName>
</protein>
<evidence type="ECO:0000259" key="4">
    <source>
        <dbReference type="Pfam" id="PF05225"/>
    </source>
</evidence>
<keyword evidence="2" id="KW-0175">Coiled coil</keyword>